<keyword evidence="3" id="KW-1185">Reference proteome</keyword>
<dbReference type="AlphaFoldDB" id="A0A9W7ZHQ2"/>
<dbReference type="InterPro" id="IPR001242">
    <property type="entry name" value="Condensation_dom"/>
</dbReference>
<dbReference type="Proteomes" id="UP001150569">
    <property type="component" value="Unassembled WGS sequence"/>
</dbReference>
<feature type="non-terminal residue" evidence="2">
    <location>
        <position position="187"/>
    </location>
</feature>
<accession>A0A9W7ZHQ2</accession>
<dbReference type="InterPro" id="IPR023213">
    <property type="entry name" value="CAT-like_dom_sf"/>
</dbReference>
<dbReference type="PANTHER" id="PTHR45527:SF1">
    <property type="entry name" value="FATTY ACID SYNTHASE"/>
    <property type="match status" value="1"/>
</dbReference>
<comment type="caution">
    <text evidence="2">The sequence shown here is derived from an EMBL/GenBank/DDBJ whole genome shotgun (WGS) entry which is preliminary data.</text>
</comment>
<reference evidence="2" key="1">
    <citation type="submission" date="2022-07" db="EMBL/GenBank/DDBJ databases">
        <title>Phylogenomic reconstructions and comparative analyses of Kickxellomycotina fungi.</title>
        <authorList>
            <person name="Reynolds N.K."/>
            <person name="Stajich J.E."/>
            <person name="Barry K."/>
            <person name="Grigoriev I.V."/>
            <person name="Crous P."/>
            <person name="Smith M.E."/>
        </authorList>
    </citation>
    <scope>NUCLEOTIDE SEQUENCE</scope>
    <source>
        <strain evidence="2">RSA 861</strain>
    </source>
</reference>
<dbReference type="Gene3D" id="3.30.559.30">
    <property type="entry name" value="Nonribosomal peptide synthetase, condensation domain"/>
    <property type="match status" value="1"/>
</dbReference>
<dbReference type="GO" id="GO:0043041">
    <property type="term" value="P:amino acid activation for nonribosomal peptide biosynthetic process"/>
    <property type="evidence" value="ECO:0007669"/>
    <property type="project" value="TreeGrafter"/>
</dbReference>
<dbReference type="PANTHER" id="PTHR45527">
    <property type="entry name" value="NONRIBOSOMAL PEPTIDE SYNTHETASE"/>
    <property type="match status" value="1"/>
</dbReference>
<evidence type="ECO:0000313" key="3">
    <source>
        <dbReference type="Proteomes" id="UP001150569"/>
    </source>
</evidence>
<dbReference type="Pfam" id="PF00668">
    <property type="entry name" value="Condensation"/>
    <property type="match status" value="1"/>
</dbReference>
<feature type="non-terminal residue" evidence="2">
    <location>
        <position position="1"/>
    </location>
</feature>
<dbReference type="OrthoDB" id="416786at2759"/>
<evidence type="ECO:0000259" key="1">
    <source>
        <dbReference type="Pfam" id="PF00668"/>
    </source>
</evidence>
<dbReference type="EMBL" id="JANBPT010002219">
    <property type="protein sequence ID" value="KAJ1903260.1"/>
    <property type="molecule type" value="Genomic_DNA"/>
</dbReference>
<dbReference type="Gene3D" id="3.30.559.10">
    <property type="entry name" value="Chloramphenicol acetyltransferase-like domain"/>
    <property type="match status" value="1"/>
</dbReference>
<dbReference type="GO" id="GO:0044550">
    <property type="term" value="P:secondary metabolite biosynthetic process"/>
    <property type="evidence" value="ECO:0007669"/>
    <property type="project" value="TreeGrafter"/>
</dbReference>
<dbReference type="SUPFAM" id="SSF52777">
    <property type="entry name" value="CoA-dependent acyltransferases"/>
    <property type="match status" value="2"/>
</dbReference>
<name>A0A9W7ZHQ2_9FUNG</name>
<gene>
    <name evidence="2" type="ORF">IWQ60_012604</name>
</gene>
<dbReference type="GO" id="GO:0031177">
    <property type="term" value="F:phosphopantetheine binding"/>
    <property type="evidence" value="ECO:0007669"/>
    <property type="project" value="TreeGrafter"/>
</dbReference>
<dbReference type="GO" id="GO:0003824">
    <property type="term" value="F:catalytic activity"/>
    <property type="evidence" value="ECO:0007669"/>
    <property type="project" value="InterPro"/>
</dbReference>
<protein>
    <recommendedName>
        <fullName evidence="1">Condensation domain-containing protein</fullName>
    </recommendedName>
</protein>
<evidence type="ECO:0000313" key="2">
    <source>
        <dbReference type="EMBL" id="KAJ1903260.1"/>
    </source>
</evidence>
<feature type="domain" description="Condensation" evidence="1">
    <location>
        <begin position="21"/>
        <end position="182"/>
    </location>
</feature>
<dbReference type="GO" id="GO:0005737">
    <property type="term" value="C:cytoplasm"/>
    <property type="evidence" value="ECO:0007669"/>
    <property type="project" value="TreeGrafter"/>
</dbReference>
<proteinExistence type="predicted"/>
<sequence length="187" mass="21677">HQFDFEWSICNESPTDMATFEHDYLADDRSKGFDLDRPLIRMRLVRFNECRHVLFFTFHHALLDAWSVNIVLSEVIELYHGLTPQPRTQFHDFLARISQIDQEEAAAFWAHYLADVRLDITLQFPTTASNGDTSIESLRHNFTIPLGDIQGFCRNGVFTLNSLLRVLWALTLSRYTGHTDEVTFGVL</sequence>
<organism evidence="2 3">
    <name type="scientific">Tieghemiomyces parasiticus</name>
    <dbReference type="NCBI Taxonomy" id="78921"/>
    <lineage>
        <taxon>Eukaryota</taxon>
        <taxon>Fungi</taxon>
        <taxon>Fungi incertae sedis</taxon>
        <taxon>Zoopagomycota</taxon>
        <taxon>Kickxellomycotina</taxon>
        <taxon>Dimargaritomycetes</taxon>
        <taxon>Dimargaritales</taxon>
        <taxon>Dimargaritaceae</taxon>
        <taxon>Tieghemiomyces</taxon>
    </lineage>
</organism>